<organism evidence="2 3">
    <name type="scientific">Haemonchus contortus</name>
    <name type="common">Barber pole worm</name>
    <dbReference type="NCBI Taxonomy" id="6289"/>
    <lineage>
        <taxon>Eukaryota</taxon>
        <taxon>Metazoa</taxon>
        <taxon>Ecdysozoa</taxon>
        <taxon>Nematoda</taxon>
        <taxon>Chromadorea</taxon>
        <taxon>Rhabditida</taxon>
        <taxon>Rhabditina</taxon>
        <taxon>Rhabditomorpha</taxon>
        <taxon>Strongyloidea</taxon>
        <taxon>Trichostrongylidae</taxon>
        <taxon>Haemonchus</taxon>
    </lineage>
</organism>
<evidence type="ECO:0000313" key="3">
    <source>
        <dbReference type="WBParaSite" id="HCON_00083190-00001"/>
    </source>
</evidence>
<proteinExistence type="predicted"/>
<dbReference type="OMA" id="WTASCIN"/>
<feature type="region of interest" description="Disordered" evidence="1">
    <location>
        <begin position="479"/>
        <end position="508"/>
    </location>
</feature>
<keyword evidence="2" id="KW-1185">Reference proteome</keyword>
<dbReference type="AlphaFoldDB" id="A0A7I4YCV9"/>
<name>A0A7I4YCV9_HAECO</name>
<dbReference type="Proteomes" id="UP000025227">
    <property type="component" value="Unplaced"/>
</dbReference>
<feature type="region of interest" description="Disordered" evidence="1">
    <location>
        <begin position="1"/>
        <end position="66"/>
    </location>
</feature>
<evidence type="ECO:0000256" key="1">
    <source>
        <dbReference type="SAM" id="MobiDB-lite"/>
    </source>
</evidence>
<reference evidence="3" key="1">
    <citation type="submission" date="2020-12" db="UniProtKB">
        <authorList>
            <consortium name="WormBaseParasite"/>
        </authorList>
    </citation>
    <scope>IDENTIFICATION</scope>
    <source>
        <strain evidence="3">MHco3</strain>
    </source>
</reference>
<dbReference type="OrthoDB" id="5874452at2759"/>
<feature type="compositionally biased region" description="Basic and acidic residues" evidence="1">
    <location>
        <begin position="20"/>
        <end position="30"/>
    </location>
</feature>
<sequence>MMGRIISALNLSNGGDEGEGQDKQPTKTEETTSTYSSESDEPKKVKKKRSKSPSSNRKPPKARVRGNVNPFVERWITASFRLRIQSATTCENEIFAPIPSMCALYAVTQALPKFRRESIREMVDFDANCLRELGNAIASQPRLPPCIMFSFAKIIVNDDDKTRVSGNLTNKMKQLTKTEVIMACTPQRTGRFLESLSAGAVSGPRSTHGLTTVYAAAGLTARWCGKSTRVDPSAFISSYSIRQMHPFIQLETIAKRISMNNCEIWQIPLEAGKILFHLCLIRPYFIGDIVKLKSQMRGEDLKDIFDELLQAKGKLHKILLPEFSLTAEEDMFNIWLKKGSTYVMESSNALPPFNAIWNVSKMSLTTEGIGVKDLKLENCPRLPQSYPHGCVADMYHKHTSFAAAINSTFLFVVTVKGILPLLAGCYAGHPAPTNCAYTVLATERIRKKPPPVIEARPKVKLTKKQKKCLKVRRKRAARMKKRVEKFRKEAEKRKTEMLKKANEAVNLS</sequence>
<accession>A0A7I4YCV9</accession>
<dbReference type="WBParaSite" id="HCON_00083190-00001">
    <property type="protein sequence ID" value="HCON_00083190-00001"/>
    <property type="gene ID" value="HCON_00083190"/>
</dbReference>
<evidence type="ECO:0000313" key="2">
    <source>
        <dbReference type="Proteomes" id="UP000025227"/>
    </source>
</evidence>
<protein>
    <submittedName>
        <fullName evidence="3">ATP-dependent DNA helicase</fullName>
    </submittedName>
</protein>
<feature type="compositionally biased region" description="Basic and acidic residues" evidence="1">
    <location>
        <begin position="486"/>
        <end position="502"/>
    </location>
</feature>